<dbReference type="Gene3D" id="3.30.40.10">
    <property type="entry name" value="Zinc/RING finger domain, C3HC4 (zinc finger)"/>
    <property type="match status" value="1"/>
</dbReference>
<evidence type="ECO:0000256" key="4">
    <source>
        <dbReference type="ARBA" id="ARBA00022833"/>
    </source>
</evidence>
<evidence type="ECO:0000259" key="8">
    <source>
        <dbReference type="PROSITE" id="PS50158"/>
    </source>
</evidence>
<dbReference type="InterPro" id="IPR014891">
    <property type="entry name" value="DWNN_domain"/>
</dbReference>
<evidence type="ECO:0000313" key="11">
    <source>
        <dbReference type="Proteomes" id="UP000192758"/>
    </source>
</evidence>
<dbReference type="InterPro" id="IPR001841">
    <property type="entry name" value="Znf_RING"/>
</dbReference>
<feature type="domain" description="DWNN" evidence="9">
    <location>
        <begin position="5"/>
        <end position="77"/>
    </location>
</feature>
<gene>
    <name evidence="10" type="primary">Rbbp6</name>
    <name evidence="10" type="ORF">EHP00_1444</name>
</gene>
<dbReference type="InterPro" id="IPR025829">
    <property type="entry name" value="Zn_knuckle_CX2CX3GHX4C"/>
</dbReference>
<keyword evidence="2" id="KW-0479">Metal-binding</keyword>
<dbReference type="EMBL" id="MNPJ01000013">
    <property type="protein sequence ID" value="OQS55191.1"/>
    <property type="molecule type" value="Genomic_DNA"/>
</dbReference>
<dbReference type="VEuPathDB" id="MicrosporidiaDB:EHP00_1444"/>
<evidence type="ECO:0000256" key="1">
    <source>
        <dbReference type="ARBA" id="ARBA00004123"/>
    </source>
</evidence>
<keyword evidence="11" id="KW-1185">Reference proteome</keyword>
<dbReference type="GO" id="GO:0005634">
    <property type="term" value="C:nucleus"/>
    <property type="evidence" value="ECO:0007669"/>
    <property type="project" value="UniProtKB-SubCell"/>
</dbReference>
<dbReference type="Pfam" id="PF13696">
    <property type="entry name" value="zf-CCHC_2"/>
    <property type="match status" value="1"/>
</dbReference>
<dbReference type="PROSITE" id="PS50089">
    <property type="entry name" value="ZF_RING_2"/>
    <property type="match status" value="1"/>
</dbReference>
<reference evidence="10 11" key="1">
    <citation type="journal article" date="2017" name="Environ. Microbiol.">
        <title>Decay of the glycolytic pathway and adaptation to intranuclear parasitism within Enterocytozoonidae microsporidia.</title>
        <authorList>
            <person name="Wiredu Boakye D."/>
            <person name="Jaroenlak P."/>
            <person name="Prachumwat A."/>
            <person name="Williams T.A."/>
            <person name="Bateman K.S."/>
            <person name="Itsathitphaisarn O."/>
            <person name="Sritunyalucksana K."/>
            <person name="Paszkiewicz K.H."/>
            <person name="Moore K.A."/>
            <person name="Stentiford G.D."/>
            <person name="Williams B.A."/>
        </authorList>
    </citation>
    <scope>NUCLEOTIDE SEQUENCE [LARGE SCALE GENOMIC DNA]</scope>
    <source>
        <strain evidence="10 11">TH1</strain>
    </source>
</reference>
<protein>
    <submittedName>
        <fullName evidence="10">Rbbp6</fullName>
    </submittedName>
</protein>
<dbReference type="SUPFAM" id="SSF57850">
    <property type="entry name" value="RING/U-box"/>
    <property type="match status" value="1"/>
</dbReference>
<dbReference type="GO" id="GO:0016567">
    <property type="term" value="P:protein ubiquitination"/>
    <property type="evidence" value="ECO:0007669"/>
    <property type="project" value="InterPro"/>
</dbReference>
<feature type="domain" description="CCHC-type" evidence="8">
    <location>
        <begin position="103"/>
        <end position="117"/>
    </location>
</feature>
<dbReference type="Proteomes" id="UP000192758">
    <property type="component" value="Unassembled WGS sequence"/>
</dbReference>
<dbReference type="GO" id="GO:0008270">
    <property type="term" value="F:zinc ion binding"/>
    <property type="evidence" value="ECO:0007669"/>
    <property type="project" value="UniProtKB-KW"/>
</dbReference>
<dbReference type="SUPFAM" id="SSF57756">
    <property type="entry name" value="Retrovirus zinc finger-like domains"/>
    <property type="match status" value="1"/>
</dbReference>
<dbReference type="Gene3D" id="4.10.60.10">
    <property type="entry name" value="Zinc finger, CCHC-type"/>
    <property type="match status" value="1"/>
</dbReference>
<dbReference type="PANTHER" id="PTHR15439:SF0">
    <property type="entry name" value="CELL DIVISION CYCLE AND APOPTOSIS REGULATOR PROTEIN 1-RELATED"/>
    <property type="match status" value="1"/>
</dbReference>
<evidence type="ECO:0000259" key="7">
    <source>
        <dbReference type="PROSITE" id="PS50089"/>
    </source>
</evidence>
<evidence type="ECO:0000256" key="6">
    <source>
        <dbReference type="PROSITE-ProRule" id="PRU00047"/>
    </source>
</evidence>
<proteinExistence type="predicted"/>
<dbReference type="GO" id="GO:0003676">
    <property type="term" value="F:nucleic acid binding"/>
    <property type="evidence" value="ECO:0007669"/>
    <property type="project" value="InterPro"/>
</dbReference>
<evidence type="ECO:0000313" key="10">
    <source>
        <dbReference type="EMBL" id="OQS55191.1"/>
    </source>
</evidence>
<dbReference type="AlphaFoldDB" id="A0A1W0E7I6"/>
<dbReference type="PROSITE" id="PS00518">
    <property type="entry name" value="ZF_RING_1"/>
    <property type="match status" value="1"/>
</dbReference>
<evidence type="ECO:0000256" key="5">
    <source>
        <dbReference type="ARBA" id="ARBA00023242"/>
    </source>
</evidence>
<comment type="subcellular location">
    <subcellularLocation>
        <location evidence="1">Nucleus</location>
    </subcellularLocation>
</comment>
<dbReference type="STRING" id="646526.A0A1W0E7I6"/>
<dbReference type="OrthoDB" id="5588846at2759"/>
<dbReference type="PROSITE" id="PS51282">
    <property type="entry name" value="DWNN"/>
    <property type="match status" value="1"/>
</dbReference>
<name>A0A1W0E7I6_9MICR</name>
<keyword evidence="4" id="KW-0862">Zinc</keyword>
<sequence>MPSRIYYKFRSYKEYSMLVYEGEALSLWELRYEIEQERRMTSGDYDLLFYDGESGEKIEDENLRIEKNSRIIVERIPLTGINGPLLNRNKSSSQKVPPENYVCYRCGEKGHFIQHCPHKNDNVYKGPNSNRTFGIPKYQVDANNTKKEWERQTNKFKYKNVPEEFKCSECLGILENAVGASCRHLFCEKCILVGERCPTCRKTIMHAKRIEEMDEKILIYKSRNDIE</sequence>
<dbReference type="GO" id="GO:0061630">
    <property type="term" value="F:ubiquitin protein ligase activity"/>
    <property type="evidence" value="ECO:0007669"/>
    <property type="project" value="InterPro"/>
</dbReference>
<dbReference type="Gene3D" id="3.10.20.90">
    <property type="entry name" value="Phosphatidylinositol 3-kinase Catalytic Subunit, Chain A, domain 1"/>
    <property type="match status" value="1"/>
</dbReference>
<feature type="domain" description="RING-type" evidence="7">
    <location>
        <begin position="167"/>
        <end position="201"/>
    </location>
</feature>
<dbReference type="GO" id="GO:0006511">
    <property type="term" value="P:ubiquitin-dependent protein catabolic process"/>
    <property type="evidence" value="ECO:0007669"/>
    <property type="project" value="TreeGrafter"/>
</dbReference>
<keyword evidence="3 6" id="KW-0863">Zinc-finger</keyword>
<dbReference type="InterPro" id="IPR013083">
    <property type="entry name" value="Znf_RING/FYVE/PHD"/>
</dbReference>
<organism evidence="10 11">
    <name type="scientific">Ecytonucleospora hepatopenaei</name>
    <dbReference type="NCBI Taxonomy" id="646526"/>
    <lineage>
        <taxon>Eukaryota</taxon>
        <taxon>Fungi</taxon>
        <taxon>Fungi incertae sedis</taxon>
        <taxon>Microsporidia</taxon>
        <taxon>Enterocytozoonidae</taxon>
        <taxon>Ecytonucleospora</taxon>
    </lineage>
</organism>
<evidence type="ECO:0000256" key="2">
    <source>
        <dbReference type="ARBA" id="ARBA00022723"/>
    </source>
</evidence>
<accession>A0A1W0E7I6</accession>
<dbReference type="GO" id="GO:0006397">
    <property type="term" value="P:mRNA processing"/>
    <property type="evidence" value="ECO:0007669"/>
    <property type="project" value="InterPro"/>
</dbReference>
<dbReference type="SMART" id="SM01180">
    <property type="entry name" value="DWNN"/>
    <property type="match status" value="1"/>
</dbReference>
<dbReference type="InterPro" id="IPR033489">
    <property type="entry name" value="RBBP6"/>
</dbReference>
<dbReference type="InterPro" id="IPR001878">
    <property type="entry name" value="Znf_CCHC"/>
</dbReference>
<keyword evidence="5" id="KW-0539">Nucleus</keyword>
<dbReference type="InterPro" id="IPR017907">
    <property type="entry name" value="Znf_RING_CS"/>
</dbReference>
<dbReference type="Pfam" id="PF08783">
    <property type="entry name" value="DWNN"/>
    <property type="match status" value="1"/>
</dbReference>
<dbReference type="InterPro" id="IPR036875">
    <property type="entry name" value="Znf_CCHC_sf"/>
</dbReference>
<dbReference type="PROSITE" id="PS50158">
    <property type="entry name" value="ZF_CCHC"/>
    <property type="match status" value="1"/>
</dbReference>
<evidence type="ECO:0000256" key="3">
    <source>
        <dbReference type="ARBA" id="ARBA00022771"/>
    </source>
</evidence>
<dbReference type="PANTHER" id="PTHR15439">
    <property type="entry name" value="RETINOBLASTOMA-BINDING PROTEIN 6"/>
    <property type="match status" value="1"/>
</dbReference>
<evidence type="ECO:0000259" key="9">
    <source>
        <dbReference type="PROSITE" id="PS51282"/>
    </source>
</evidence>
<comment type="caution">
    <text evidence="10">The sequence shown here is derived from an EMBL/GenBank/DDBJ whole genome shotgun (WGS) entry which is preliminary data.</text>
</comment>